<reference evidence="2 3" key="1">
    <citation type="submission" date="2019-03" db="EMBL/GenBank/DDBJ databases">
        <title>Diversity of the mouse oral microbiome.</title>
        <authorList>
            <person name="Joseph S."/>
            <person name="Aduse-Opoku J."/>
            <person name="Curtis M."/>
            <person name="Wade W."/>
            <person name="Hashim A."/>
        </authorList>
    </citation>
    <scope>NUCLEOTIDE SEQUENCE [LARGE SCALE GENOMIC DNA]</scope>
    <source>
        <strain evidence="2 3">WT12</strain>
    </source>
</reference>
<name>A0A4Y9JS87_9PAST</name>
<dbReference type="SUPFAM" id="SSF46785">
    <property type="entry name" value="Winged helix' DNA-binding domain"/>
    <property type="match status" value="1"/>
</dbReference>
<evidence type="ECO:0000313" key="3">
    <source>
        <dbReference type="Proteomes" id="UP000297396"/>
    </source>
</evidence>
<dbReference type="AlphaFoldDB" id="A0A4Y9JS87"/>
<organism evidence="2 3">
    <name type="scientific">Muribacter muris</name>
    <dbReference type="NCBI Taxonomy" id="67855"/>
    <lineage>
        <taxon>Bacteria</taxon>
        <taxon>Pseudomonadati</taxon>
        <taxon>Pseudomonadota</taxon>
        <taxon>Gammaproteobacteria</taxon>
        <taxon>Pasteurellales</taxon>
        <taxon>Pasteurellaceae</taxon>
        <taxon>Muribacter</taxon>
    </lineage>
</organism>
<evidence type="ECO:0000256" key="1">
    <source>
        <dbReference type="SAM" id="MobiDB-lite"/>
    </source>
</evidence>
<dbReference type="Gene3D" id="1.10.10.10">
    <property type="entry name" value="Winged helix-like DNA-binding domain superfamily/Winged helix DNA-binding domain"/>
    <property type="match status" value="1"/>
</dbReference>
<evidence type="ECO:0000313" key="2">
    <source>
        <dbReference type="EMBL" id="TFV08571.1"/>
    </source>
</evidence>
<feature type="region of interest" description="Disordered" evidence="1">
    <location>
        <begin position="94"/>
        <end position="133"/>
    </location>
</feature>
<accession>A0A4Y9JS87</accession>
<proteinExistence type="predicted"/>
<comment type="caution">
    <text evidence="2">The sequence shown here is derived from an EMBL/GenBank/DDBJ whole genome shotgun (WGS) entry which is preliminary data.</text>
</comment>
<protein>
    <submittedName>
        <fullName evidence="2">Helix-turn-helix domain-containing protein</fullName>
    </submittedName>
</protein>
<gene>
    <name evidence="2" type="ORF">E4T80_09785</name>
</gene>
<dbReference type="Pfam" id="PF13730">
    <property type="entry name" value="HTH_36"/>
    <property type="match status" value="1"/>
</dbReference>
<dbReference type="InterPro" id="IPR036390">
    <property type="entry name" value="WH_DNA-bd_sf"/>
</dbReference>
<dbReference type="OrthoDB" id="7510727at2"/>
<dbReference type="RefSeq" id="WP_135057924.1">
    <property type="nucleotide sequence ID" value="NZ_JADGLC010000023.1"/>
</dbReference>
<dbReference type="EMBL" id="SPPA01000023">
    <property type="protein sequence ID" value="TFV08571.1"/>
    <property type="molecule type" value="Genomic_DNA"/>
</dbReference>
<dbReference type="Proteomes" id="UP000297396">
    <property type="component" value="Unassembled WGS sequence"/>
</dbReference>
<sequence length="252" mass="27799">MSMLLMVKAMQCKIGNPARKLVLLKLADNANDDGVCFPSYQYIADQCEISRRSAINHIDTLVEMGFVSKKERKNKDGSSSNLYQLHLDKPSENSALGGVKNLHHPSENSALGGSEKSAPITSHSFEPVNEPKKTTQKTSALALLEQFGITEQLAIDFIAHRKAKRAAITKTALDGFQREADKAGIPIQQAIAISIERNWQGFNADWYGRCMSNTQGFAKNPSNRPACNSPDPFDNSGNWAKGRMIYVREDAL</sequence>
<dbReference type="InterPro" id="IPR036388">
    <property type="entry name" value="WH-like_DNA-bd_sf"/>
</dbReference>